<accession>A0A8J3J249</accession>
<reference evidence="10" key="1">
    <citation type="submission" date="2020-10" db="EMBL/GenBank/DDBJ databases">
        <title>Taxonomic study of unclassified bacteria belonging to the class Ktedonobacteria.</title>
        <authorList>
            <person name="Yabe S."/>
            <person name="Wang C.M."/>
            <person name="Zheng Y."/>
            <person name="Sakai Y."/>
            <person name="Cavaletti L."/>
            <person name="Monciardini P."/>
            <person name="Donadio S."/>
        </authorList>
    </citation>
    <scope>NUCLEOTIDE SEQUENCE</scope>
    <source>
        <strain evidence="10">ID150040</strain>
    </source>
</reference>
<sequence>MAAVVSLGLFMAILDNTIVSVTLPQMQKAFHTDFETITWVASAYFLAQAAVIPVVGYLSDRIGSKLVFLTALMLFTAGSALCALAPTKETLIIFRVFQGIGGGALLPIAFSIIFRIFPPTERGMANAVLGIPVMMAPAFGPTIGGYLSTSFSWNAIFSINIPIGIVALILAILMLPGRAADFENQGEAVGKSRFDILGLVLSMIGFTALVYGITEAGSKGWGDPTVLTFIVVGAVVLATFIVIELRVSDPVMDLRLFANYTFTISNIVVWIVAAVLFGSLFLLPLFFENIQGATALVAGELLISQGLAMGVGMALSGALYNRVGPRILAASGLALLVIGTYSLTQLDVNTSGVSLQVWLVLRGLGLGFTMPPLQTVALSAVSNRAMAKASSLVTVTRMVASAIGVAGLTTYLTQQGANYALNIQAAMQTGSLSHQFSNIGAACASASNQAILHACVAQHASTLGLNDTFLVVVIFCAASIVLALIVGRDPSLLALKEAKARGEDFVLEREPILTD</sequence>
<feature type="transmembrane region" description="Helical" evidence="8">
    <location>
        <begin position="92"/>
        <end position="114"/>
    </location>
</feature>
<evidence type="ECO:0000256" key="3">
    <source>
        <dbReference type="ARBA" id="ARBA00022448"/>
    </source>
</evidence>
<keyword evidence="4" id="KW-1003">Cell membrane</keyword>
<evidence type="ECO:0000256" key="8">
    <source>
        <dbReference type="SAM" id="Phobius"/>
    </source>
</evidence>
<dbReference type="Gene3D" id="1.20.1250.20">
    <property type="entry name" value="MFS general substrate transporter like domains"/>
    <property type="match status" value="1"/>
</dbReference>
<dbReference type="InterPro" id="IPR004638">
    <property type="entry name" value="EmrB-like"/>
</dbReference>
<evidence type="ECO:0000256" key="2">
    <source>
        <dbReference type="ARBA" id="ARBA00008537"/>
    </source>
</evidence>
<evidence type="ECO:0000313" key="10">
    <source>
        <dbReference type="EMBL" id="GHP00202.1"/>
    </source>
</evidence>
<keyword evidence="5 8" id="KW-0812">Transmembrane</keyword>
<evidence type="ECO:0000256" key="5">
    <source>
        <dbReference type="ARBA" id="ARBA00022692"/>
    </source>
</evidence>
<dbReference type="PROSITE" id="PS50850">
    <property type="entry name" value="MFS"/>
    <property type="match status" value="1"/>
</dbReference>
<comment type="similarity">
    <text evidence="2">Belongs to the major facilitator superfamily. EmrB family.</text>
</comment>
<comment type="caution">
    <text evidence="10">The sequence shown here is derived from an EMBL/GenBank/DDBJ whole genome shotgun (WGS) entry which is preliminary data.</text>
</comment>
<evidence type="ECO:0000256" key="6">
    <source>
        <dbReference type="ARBA" id="ARBA00022989"/>
    </source>
</evidence>
<gene>
    <name evidence="10" type="ORF">KSF_102490</name>
</gene>
<feature type="transmembrane region" description="Helical" evidence="8">
    <location>
        <begin position="66"/>
        <end position="86"/>
    </location>
</feature>
<keyword evidence="6 8" id="KW-1133">Transmembrane helix</keyword>
<name>A0A8J3J249_9CHLR</name>
<keyword evidence="11" id="KW-1185">Reference proteome</keyword>
<feature type="transmembrane region" description="Helical" evidence="8">
    <location>
        <begin position="226"/>
        <end position="247"/>
    </location>
</feature>
<dbReference type="Gene3D" id="1.20.1720.10">
    <property type="entry name" value="Multidrug resistance protein D"/>
    <property type="match status" value="1"/>
</dbReference>
<feature type="transmembrane region" description="Helical" evidence="8">
    <location>
        <begin position="126"/>
        <end position="147"/>
    </location>
</feature>
<feature type="transmembrane region" description="Helical" evidence="8">
    <location>
        <begin position="293"/>
        <end position="315"/>
    </location>
</feature>
<feature type="transmembrane region" description="Helical" evidence="8">
    <location>
        <begin position="356"/>
        <end position="380"/>
    </location>
</feature>
<evidence type="ECO:0000256" key="7">
    <source>
        <dbReference type="ARBA" id="ARBA00023136"/>
    </source>
</evidence>
<protein>
    <submittedName>
        <fullName evidence="10">MFS transporter</fullName>
    </submittedName>
</protein>
<dbReference type="PANTHER" id="PTHR42718:SF9">
    <property type="entry name" value="MAJOR FACILITATOR SUPERFAMILY MULTIDRUG TRANSPORTER MFSC"/>
    <property type="match status" value="1"/>
</dbReference>
<evidence type="ECO:0000256" key="4">
    <source>
        <dbReference type="ARBA" id="ARBA00022475"/>
    </source>
</evidence>
<evidence type="ECO:0000313" key="11">
    <source>
        <dbReference type="Proteomes" id="UP000597444"/>
    </source>
</evidence>
<feature type="domain" description="Major facilitator superfamily (MFS) profile" evidence="9">
    <location>
        <begin position="1"/>
        <end position="491"/>
    </location>
</feature>
<dbReference type="Proteomes" id="UP000597444">
    <property type="component" value="Unassembled WGS sequence"/>
</dbReference>
<dbReference type="InterPro" id="IPR036259">
    <property type="entry name" value="MFS_trans_sf"/>
</dbReference>
<organism evidence="10 11">
    <name type="scientific">Reticulibacter mediterranei</name>
    <dbReference type="NCBI Taxonomy" id="2778369"/>
    <lineage>
        <taxon>Bacteria</taxon>
        <taxon>Bacillati</taxon>
        <taxon>Chloroflexota</taxon>
        <taxon>Ktedonobacteria</taxon>
        <taxon>Ktedonobacterales</taxon>
        <taxon>Reticulibacteraceae</taxon>
        <taxon>Reticulibacter</taxon>
    </lineage>
</organism>
<comment type="subcellular location">
    <subcellularLocation>
        <location evidence="1">Cell membrane</location>
        <topology evidence="1">Multi-pass membrane protein</topology>
    </subcellularLocation>
</comment>
<dbReference type="PANTHER" id="PTHR42718">
    <property type="entry name" value="MAJOR FACILITATOR SUPERFAMILY MULTIDRUG TRANSPORTER MFSC"/>
    <property type="match status" value="1"/>
</dbReference>
<dbReference type="CDD" id="cd17503">
    <property type="entry name" value="MFS_LmrB_MDR_like"/>
    <property type="match status" value="1"/>
</dbReference>
<feature type="transmembrane region" description="Helical" evidence="8">
    <location>
        <begin position="468"/>
        <end position="486"/>
    </location>
</feature>
<feature type="transmembrane region" description="Helical" evidence="8">
    <location>
        <begin position="327"/>
        <end position="344"/>
    </location>
</feature>
<feature type="transmembrane region" description="Helical" evidence="8">
    <location>
        <begin position="196"/>
        <end position="214"/>
    </location>
</feature>
<dbReference type="GO" id="GO:0005886">
    <property type="term" value="C:plasma membrane"/>
    <property type="evidence" value="ECO:0007669"/>
    <property type="project" value="UniProtKB-SubCell"/>
</dbReference>
<keyword evidence="7 8" id="KW-0472">Membrane</keyword>
<dbReference type="PRINTS" id="PR01036">
    <property type="entry name" value="TCRTETB"/>
</dbReference>
<proteinExistence type="inferred from homology"/>
<dbReference type="SUPFAM" id="SSF103473">
    <property type="entry name" value="MFS general substrate transporter"/>
    <property type="match status" value="1"/>
</dbReference>
<dbReference type="AlphaFoldDB" id="A0A8J3J249"/>
<feature type="transmembrane region" description="Helical" evidence="8">
    <location>
        <begin position="153"/>
        <end position="175"/>
    </location>
</feature>
<feature type="transmembrane region" description="Helical" evidence="8">
    <location>
        <begin position="267"/>
        <end position="287"/>
    </location>
</feature>
<dbReference type="InterPro" id="IPR020846">
    <property type="entry name" value="MFS_dom"/>
</dbReference>
<dbReference type="InterPro" id="IPR011701">
    <property type="entry name" value="MFS"/>
</dbReference>
<evidence type="ECO:0000259" key="9">
    <source>
        <dbReference type="PROSITE" id="PS50850"/>
    </source>
</evidence>
<dbReference type="Pfam" id="PF07690">
    <property type="entry name" value="MFS_1"/>
    <property type="match status" value="1"/>
</dbReference>
<evidence type="ECO:0000256" key="1">
    <source>
        <dbReference type="ARBA" id="ARBA00004651"/>
    </source>
</evidence>
<feature type="transmembrane region" description="Helical" evidence="8">
    <location>
        <begin position="392"/>
        <end position="412"/>
    </location>
</feature>
<feature type="transmembrane region" description="Helical" evidence="8">
    <location>
        <begin position="36"/>
        <end position="59"/>
    </location>
</feature>
<dbReference type="NCBIfam" id="TIGR00711">
    <property type="entry name" value="efflux_EmrB"/>
    <property type="match status" value="1"/>
</dbReference>
<keyword evidence="3" id="KW-0813">Transport</keyword>
<dbReference type="GO" id="GO:0022857">
    <property type="term" value="F:transmembrane transporter activity"/>
    <property type="evidence" value="ECO:0007669"/>
    <property type="project" value="InterPro"/>
</dbReference>
<dbReference type="EMBL" id="BNJK01000002">
    <property type="protein sequence ID" value="GHP00202.1"/>
    <property type="molecule type" value="Genomic_DNA"/>
</dbReference>